<evidence type="ECO:0000256" key="1">
    <source>
        <dbReference type="SAM" id="SignalP"/>
    </source>
</evidence>
<dbReference type="Proteomes" id="UP001320876">
    <property type="component" value="Unassembled WGS sequence"/>
</dbReference>
<dbReference type="InterPro" id="IPR007461">
    <property type="entry name" value="Ysc84_actin-binding"/>
</dbReference>
<proteinExistence type="predicted"/>
<evidence type="ECO:0000313" key="4">
    <source>
        <dbReference type="Proteomes" id="UP001320876"/>
    </source>
</evidence>
<dbReference type="RefSeq" id="WP_264487946.1">
    <property type="nucleotide sequence ID" value="NZ_JAPDDT010000006.1"/>
</dbReference>
<organism evidence="3 4">
    <name type="scientific">Luteolibacter arcticus</name>
    <dbReference type="NCBI Taxonomy" id="1581411"/>
    <lineage>
        <taxon>Bacteria</taxon>
        <taxon>Pseudomonadati</taxon>
        <taxon>Verrucomicrobiota</taxon>
        <taxon>Verrucomicrobiia</taxon>
        <taxon>Verrucomicrobiales</taxon>
        <taxon>Verrucomicrobiaceae</taxon>
        <taxon>Luteolibacter</taxon>
    </lineage>
</organism>
<dbReference type="EMBL" id="JAPDDT010000006">
    <property type="protein sequence ID" value="MCW1923839.1"/>
    <property type="molecule type" value="Genomic_DNA"/>
</dbReference>
<comment type="caution">
    <text evidence="3">The sequence shown here is derived from an EMBL/GenBank/DDBJ whole genome shotgun (WGS) entry which is preliminary data.</text>
</comment>
<feature type="chain" id="PRO_5046468103" evidence="1">
    <location>
        <begin position="24"/>
        <end position="195"/>
    </location>
</feature>
<sequence length="195" mass="20365">MKSKAIALLLASAVLPTLLPSCATDGPITQANAESASASQISRDSRAALRSLYAQNPQARALGSKARGVLVFPSITKGGVVVAAQAGNGALIFHNGEIGGYYQTTAASYGLQAGVQKFGYALFLMDNEAFRNVNRNEGWEVGSSPSLVVVDRGVAGSLSTTTIDKGSYAFFFNQRGLMGGLGLQGSKITRIYPKQ</sequence>
<feature type="signal peptide" evidence="1">
    <location>
        <begin position="1"/>
        <end position="23"/>
    </location>
</feature>
<feature type="domain" description="Ysc84 actin-binding" evidence="2">
    <location>
        <begin position="106"/>
        <end position="189"/>
    </location>
</feature>
<keyword evidence="4" id="KW-1185">Reference proteome</keyword>
<reference evidence="3 4" key="1">
    <citation type="submission" date="2022-10" db="EMBL/GenBank/DDBJ databases">
        <title>Luteolibacter arcticus strain CCTCC AB 2014275, whole genome shotgun sequencing project.</title>
        <authorList>
            <person name="Zhao G."/>
            <person name="Shen L."/>
        </authorList>
    </citation>
    <scope>NUCLEOTIDE SEQUENCE [LARGE SCALE GENOMIC DNA]</scope>
    <source>
        <strain evidence="3 4">CCTCC AB 2014275</strain>
    </source>
</reference>
<evidence type="ECO:0000313" key="3">
    <source>
        <dbReference type="EMBL" id="MCW1923839.1"/>
    </source>
</evidence>
<gene>
    <name evidence="3" type="ORF">OKA05_14825</name>
</gene>
<name>A0ABT3GJY7_9BACT</name>
<protein>
    <submittedName>
        <fullName evidence="3">YSC84-related protein</fullName>
    </submittedName>
</protein>
<keyword evidence="1" id="KW-0732">Signal</keyword>
<evidence type="ECO:0000259" key="2">
    <source>
        <dbReference type="Pfam" id="PF04366"/>
    </source>
</evidence>
<accession>A0ABT3GJY7</accession>
<dbReference type="Pfam" id="PF04366">
    <property type="entry name" value="Ysc84"/>
    <property type="match status" value="1"/>
</dbReference>